<accession>A0A6G0VRR4</accession>
<sequence length="133" mass="14662">METTGQPALDTDEDLAYNAGHTESSTGDRTPVLRTLDATHPRPTQTAQQAADLVQAARGIINEARQTAESTPHRHSLEARLTMLENCMARFGEDQRRVAETMRRLELGMSRPTPEPQPEVSEPTRPQRASSSA</sequence>
<reference evidence="2 3" key="1">
    <citation type="submission" date="2019-08" db="EMBL/GenBank/DDBJ databases">
        <title>Whole genome of Aphis craccivora.</title>
        <authorList>
            <person name="Voronova N.V."/>
            <person name="Shulinski R.S."/>
            <person name="Bandarenka Y.V."/>
            <person name="Zhorov D.G."/>
            <person name="Warner D."/>
        </authorList>
    </citation>
    <scope>NUCLEOTIDE SEQUENCE [LARGE SCALE GENOMIC DNA]</scope>
    <source>
        <strain evidence="2">180601</strain>
        <tissue evidence="2">Whole Body</tissue>
    </source>
</reference>
<comment type="caution">
    <text evidence="2">The sequence shown here is derived from an EMBL/GenBank/DDBJ whole genome shotgun (WGS) entry which is preliminary data.</text>
</comment>
<evidence type="ECO:0000256" key="1">
    <source>
        <dbReference type="SAM" id="MobiDB-lite"/>
    </source>
</evidence>
<proteinExistence type="predicted"/>
<dbReference type="AlphaFoldDB" id="A0A6G0VRR4"/>
<evidence type="ECO:0000313" key="3">
    <source>
        <dbReference type="Proteomes" id="UP000478052"/>
    </source>
</evidence>
<organism evidence="2 3">
    <name type="scientific">Aphis craccivora</name>
    <name type="common">Cowpea aphid</name>
    <dbReference type="NCBI Taxonomy" id="307492"/>
    <lineage>
        <taxon>Eukaryota</taxon>
        <taxon>Metazoa</taxon>
        <taxon>Ecdysozoa</taxon>
        <taxon>Arthropoda</taxon>
        <taxon>Hexapoda</taxon>
        <taxon>Insecta</taxon>
        <taxon>Pterygota</taxon>
        <taxon>Neoptera</taxon>
        <taxon>Paraneoptera</taxon>
        <taxon>Hemiptera</taxon>
        <taxon>Sternorrhyncha</taxon>
        <taxon>Aphidomorpha</taxon>
        <taxon>Aphidoidea</taxon>
        <taxon>Aphididae</taxon>
        <taxon>Aphidini</taxon>
        <taxon>Aphis</taxon>
        <taxon>Aphis</taxon>
    </lineage>
</organism>
<feature type="region of interest" description="Disordered" evidence="1">
    <location>
        <begin position="1"/>
        <end position="31"/>
    </location>
</feature>
<keyword evidence="3" id="KW-1185">Reference proteome</keyword>
<gene>
    <name evidence="2" type="ORF">FWK35_00033862</name>
</gene>
<dbReference type="Proteomes" id="UP000478052">
    <property type="component" value="Unassembled WGS sequence"/>
</dbReference>
<dbReference type="OrthoDB" id="6643192at2759"/>
<dbReference type="EMBL" id="VUJU01012618">
    <property type="protein sequence ID" value="KAF0707245.1"/>
    <property type="molecule type" value="Genomic_DNA"/>
</dbReference>
<protein>
    <submittedName>
        <fullName evidence="2">SAP domain-containing protein</fullName>
    </submittedName>
</protein>
<name>A0A6G0VRR4_APHCR</name>
<evidence type="ECO:0000313" key="2">
    <source>
        <dbReference type="EMBL" id="KAF0707245.1"/>
    </source>
</evidence>
<feature type="region of interest" description="Disordered" evidence="1">
    <location>
        <begin position="104"/>
        <end position="133"/>
    </location>
</feature>